<feature type="domain" description="Membrane transport protein MMPL" evidence="7">
    <location>
        <begin position="24"/>
        <end position="219"/>
    </location>
</feature>
<dbReference type="Gene3D" id="1.20.1640.10">
    <property type="entry name" value="Multidrug efflux transporter AcrB transmembrane domain"/>
    <property type="match status" value="1"/>
</dbReference>
<reference evidence="9" key="1">
    <citation type="journal article" date="2019" name="Int. J. Syst. Evol. Microbiol.">
        <title>The Global Catalogue of Microorganisms (GCM) 10K type strain sequencing project: providing services to taxonomists for standard genome sequencing and annotation.</title>
        <authorList>
            <consortium name="The Broad Institute Genomics Platform"/>
            <consortium name="The Broad Institute Genome Sequencing Center for Infectious Disease"/>
            <person name="Wu L."/>
            <person name="Ma J."/>
        </authorList>
    </citation>
    <scope>NUCLEOTIDE SEQUENCE [LARGE SCALE GENOMIC DNA]</scope>
    <source>
        <strain evidence="9">JCM 31696</strain>
    </source>
</reference>
<proteinExistence type="predicted"/>
<evidence type="ECO:0000256" key="1">
    <source>
        <dbReference type="ARBA" id="ARBA00004651"/>
    </source>
</evidence>
<feature type="non-terminal residue" evidence="8">
    <location>
        <position position="1"/>
    </location>
</feature>
<feature type="transmembrane region" description="Helical" evidence="6">
    <location>
        <begin position="45"/>
        <end position="64"/>
    </location>
</feature>
<evidence type="ECO:0000256" key="5">
    <source>
        <dbReference type="ARBA" id="ARBA00023136"/>
    </source>
</evidence>
<evidence type="ECO:0000313" key="9">
    <source>
        <dbReference type="Proteomes" id="UP001597083"/>
    </source>
</evidence>
<dbReference type="PANTHER" id="PTHR33406">
    <property type="entry name" value="MEMBRANE PROTEIN MJ1562-RELATED"/>
    <property type="match status" value="1"/>
</dbReference>
<dbReference type="EMBL" id="JBHTIR010001968">
    <property type="protein sequence ID" value="MFD0853206.1"/>
    <property type="molecule type" value="Genomic_DNA"/>
</dbReference>
<dbReference type="InterPro" id="IPR050545">
    <property type="entry name" value="Mycobact_MmpL"/>
</dbReference>
<keyword evidence="4 6" id="KW-1133">Transmembrane helix</keyword>
<keyword evidence="9" id="KW-1185">Reference proteome</keyword>
<sequence length="225" mass="23839">PTTAPSDPETSRTLDRVRDQLPDGAGVTGLTATTDDLSEQISGTLPLFVGTILVASFVLLMLVFRSVLVPLKAVVMNLLSIGGALGVLVAVFQWGWLQPLSGLDETYPIASPLPTIFFAVLFGLSMDYEVFLLSRVREHYDASGDTTESVAHGIASTGRVITTAALIMTVVFLGFVADPSPMITMLGLGLATAILLDATIVRMLLVPATMALLGRANWWLPAPLA</sequence>
<name>A0ABW3CF78_9ACTN</name>
<organism evidence="8 9">
    <name type="scientific">Actinomadura adrarensis</name>
    <dbReference type="NCBI Taxonomy" id="1819600"/>
    <lineage>
        <taxon>Bacteria</taxon>
        <taxon>Bacillati</taxon>
        <taxon>Actinomycetota</taxon>
        <taxon>Actinomycetes</taxon>
        <taxon>Streptosporangiales</taxon>
        <taxon>Thermomonosporaceae</taxon>
        <taxon>Actinomadura</taxon>
    </lineage>
</organism>
<comment type="caution">
    <text evidence="8">The sequence shown here is derived from an EMBL/GenBank/DDBJ whole genome shotgun (WGS) entry which is preliminary data.</text>
</comment>
<feature type="transmembrane region" description="Helical" evidence="6">
    <location>
        <begin position="157"/>
        <end position="177"/>
    </location>
</feature>
<dbReference type="SUPFAM" id="SSF82866">
    <property type="entry name" value="Multidrug efflux transporter AcrB transmembrane domain"/>
    <property type="match status" value="1"/>
</dbReference>
<dbReference type="Proteomes" id="UP001597083">
    <property type="component" value="Unassembled WGS sequence"/>
</dbReference>
<evidence type="ECO:0000256" key="2">
    <source>
        <dbReference type="ARBA" id="ARBA00022475"/>
    </source>
</evidence>
<accession>A0ABW3CF78</accession>
<gene>
    <name evidence="8" type="ORF">ACFQ07_13275</name>
</gene>
<dbReference type="Pfam" id="PF03176">
    <property type="entry name" value="MMPL"/>
    <property type="match status" value="1"/>
</dbReference>
<evidence type="ECO:0000313" key="8">
    <source>
        <dbReference type="EMBL" id="MFD0853206.1"/>
    </source>
</evidence>
<dbReference type="PANTHER" id="PTHR33406:SF13">
    <property type="entry name" value="MEMBRANE PROTEIN YDFJ"/>
    <property type="match status" value="1"/>
</dbReference>
<evidence type="ECO:0000256" key="3">
    <source>
        <dbReference type="ARBA" id="ARBA00022692"/>
    </source>
</evidence>
<evidence type="ECO:0000256" key="4">
    <source>
        <dbReference type="ARBA" id="ARBA00022989"/>
    </source>
</evidence>
<evidence type="ECO:0000259" key="7">
    <source>
        <dbReference type="Pfam" id="PF03176"/>
    </source>
</evidence>
<evidence type="ECO:0000256" key="6">
    <source>
        <dbReference type="SAM" id="Phobius"/>
    </source>
</evidence>
<protein>
    <submittedName>
        <fullName evidence="8">MMPL family transporter</fullName>
    </submittedName>
</protein>
<keyword evidence="5 6" id="KW-0472">Membrane</keyword>
<keyword evidence="3 6" id="KW-0812">Transmembrane</keyword>
<keyword evidence="2" id="KW-1003">Cell membrane</keyword>
<comment type="subcellular location">
    <subcellularLocation>
        <location evidence="1">Cell membrane</location>
        <topology evidence="1">Multi-pass membrane protein</topology>
    </subcellularLocation>
</comment>
<feature type="transmembrane region" description="Helical" evidence="6">
    <location>
        <begin position="116"/>
        <end position="136"/>
    </location>
</feature>
<feature type="transmembrane region" description="Helical" evidence="6">
    <location>
        <begin position="76"/>
        <end position="96"/>
    </location>
</feature>
<dbReference type="InterPro" id="IPR004869">
    <property type="entry name" value="MMPL_dom"/>
</dbReference>
<feature type="non-terminal residue" evidence="8">
    <location>
        <position position="225"/>
    </location>
</feature>
<feature type="transmembrane region" description="Helical" evidence="6">
    <location>
        <begin position="183"/>
        <end position="205"/>
    </location>
</feature>